<dbReference type="Pfam" id="PF14516">
    <property type="entry name" value="AAA_35"/>
    <property type="match status" value="1"/>
</dbReference>
<accession>A0A2H5UGJ9</accession>
<dbReference type="Proteomes" id="UP000018888">
    <property type="component" value="Unassembled WGS sequence"/>
</dbReference>
<dbReference type="AlphaFoldDB" id="A0A2H5UGJ9"/>
<dbReference type="EMBL" id="AUPC02000226">
    <property type="protein sequence ID" value="POG64970.1"/>
    <property type="molecule type" value="Genomic_DNA"/>
</dbReference>
<name>A0A2H5UGJ9_RHIID</name>
<sequence>MTAFSDSFTVSLYEKNNTENGEVVFDDLKIGHIKFLICREKDIKINNYNDLNLWKADFAYGYKLKILTEEQICNDSELLVPIIHFKEYFSDQDAINKSLIFVQVPVTKLERKRKNTEVETTSRKRKEWAVNSTIRNEISGSVYFVDPAETSKPLFNMIKKGEFVALYGARASGKSTRVDQALIELESEGYICIYVSVEGVNMSTVNTFWLSIGAKLVINAPKYFKLNEIKSADEFTLQFRKELWNDKHVVLFIDEYDSLLEANDDIRSSFLGAIRNIKNSKRDYAIWSFVAIGPLSILFLKSDKINVSPFNVKEPFRNPNFTLAQVESIYKDYEDDNKLTIAPEVIKDIYERTNGHAGLVCLCGRAIQNNLEEKLDERRCLDFTLWLSFVASPQLVDCMANYSTFRKMIDNLIKPDAKKAMDFLRSVFIGFFDFVQINDNEERRLADYLTVQGVLMKENENNHSYRMSSIFVDGLIQQEVIPVLYKSLPTISVPRTKDNFLKTLDILKEAIRCFDKNIISNAYNRSFKTVLVPVDSCRNVAVPRKSVYDNELNRILTNWITKECDFQVTGQWHLIDHAGNDQKDKHYYSDIVIITPKQTVVLELLATPTKNELEEHSKRVLNYAEKLSANEIWIVNFTCEDDVLKQPYWPSNSNINIVHFSHDKTFNNIRMSARFLSTSNTVDFIEDQQKHSYNICGEYQELTCKYYAEKYF</sequence>
<dbReference type="SUPFAM" id="SSF52540">
    <property type="entry name" value="P-loop containing nucleoside triphosphate hydrolases"/>
    <property type="match status" value="1"/>
</dbReference>
<proteinExistence type="predicted"/>
<comment type="caution">
    <text evidence="1">The sequence shown here is derived from an EMBL/GenBank/DDBJ whole genome shotgun (WGS) entry which is preliminary data.</text>
</comment>
<dbReference type="STRING" id="747089.A0A2H5UGJ9"/>
<reference evidence="1 2" key="1">
    <citation type="journal article" date="2013" name="Proc. Natl. Acad. Sci. U.S.A.">
        <title>Genome of an arbuscular mycorrhizal fungus provides insight into the oldest plant symbiosis.</title>
        <authorList>
            <person name="Tisserant E."/>
            <person name="Malbreil M."/>
            <person name="Kuo A."/>
            <person name="Kohler A."/>
            <person name="Symeonidi A."/>
            <person name="Balestrini R."/>
            <person name="Charron P."/>
            <person name="Duensing N."/>
            <person name="Frei Dit Frey N."/>
            <person name="Gianinazzi-Pearson V."/>
            <person name="Gilbert L.B."/>
            <person name="Handa Y."/>
            <person name="Herr J.R."/>
            <person name="Hijri M."/>
            <person name="Koul R."/>
            <person name="Kawaguchi M."/>
            <person name="Krajinski F."/>
            <person name="Lammers P.J."/>
            <person name="Masclaux F.G."/>
            <person name="Murat C."/>
            <person name="Morin E."/>
            <person name="Ndikumana S."/>
            <person name="Pagni M."/>
            <person name="Petitpierre D."/>
            <person name="Requena N."/>
            <person name="Rosikiewicz P."/>
            <person name="Riley R."/>
            <person name="Saito K."/>
            <person name="San Clemente H."/>
            <person name="Shapiro H."/>
            <person name="van Tuinen D."/>
            <person name="Becard G."/>
            <person name="Bonfante P."/>
            <person name="Paszkowski U."/>
            <person name="Shachar-Hill Y.Y."/>
            <person name="Tuskan G.A."/>
            <person name="Young P.W."/>
            <person name="Sanders I.R."/>
            <person name="Henrissat B."/>
            <person name="Rensing S.A."/>
            <person name="Grigoriev I.V."/>
            <person name="Corradi N."/>
            <person name="Roux C."/>
            <person name="Martin F."/>
        </authorList>
    </citation>
    <scope>NUCLEOTIDE SEQUENCE [LARGE SCALE GENOMIC DNA]</scope>
    <source>
        <strain evidence="1 2">DAOM 197198</strain>
    </source>
</reference>
<keyword evidence="2" id="KW-1185">Reference proteome</keyword>
<organism evidence="1 2">
    <name type="scientific">Rhizophagus irregularis (strain DAOM 181602 / DAOM 197198 / MUCL 43194)</name>
    <name type="common">Arbuscular mycorrhizal fungus</name>
    <name type="synonym">Glomus intraradices</name>
    <dbReference type="NCBI Taxonomy" id="747089"/>
    <lineage>
        <taxon>Eukaryota</taxon>
        <taxon>Fungi</taxon>
        <taxon>Fungi incertae sedis</taxon>
        <taxon>Mucoromycota</taxon>
        <taxon>Glomeromycotina</taxon>
        <taxon>Glomeromycetes</taxon>
        <taxon>Glomerales</taxon>
        <taxon>Glomeraceae</taxon>
        <taxon>Rhizophagus</taxon>
    </lineage>
</organism>
<dbReference type="Gene3D" id="3.40.50.300">
    <property type="entry name" value="P-loop containing nucleotide triphosphate hydrolases"/>
    <property type="match status" value="1"/>
</dbReference>
<evidence type="ECO:0000313" key="1">
    <source>
        <dbReference type="EMBL" id="POG64970.1"/>
    </source>
</evidence>
<dbReference type="VEuPathDB" id="FungiDB:RhiirFUN_015553"/>
<dbReference type="InterPro" id="IPR027417">
    <property type="entry name" value="P-loop_NTPase"/>
</dbReference>
<reference evidence="1 2" key="2">
    <citation type="journal article" date="2018" name="New Phytol.">
        <title>High intraspecific genome diversity in the model arbuscular mycorrhizal symbiont Rhizophagus irregularis.</title>
        <authorList>
            <person name="Chen E.C.H."/>
            <person name="Morin E."/>
            <person name="Beaudet D."/>
            <person name="Noel J."/>
            <person name="Yildirir G."/>
            <person name="Ndikumana S."/>
            <person name="Charron P."/>
            <person name="St-Onge C."/>
            <person name="Giorgi J."/>
            <person name="Kruger M."/>
            <person name="Marton T."/>
            <person name="Ropars J."/>
            <person name="Grigoriev I.V."/>
            <person name="Hainaut M."/>
            <person name="Henrissat B."/>
            <person name="Roux C."/>
            <person name="Martin F."/>
            <person name="Corradi N."/>
        </authorList>
    </citation>
    <scope>NUCLEOTIDE SEQUENCE [LARGE SCALE GENOMIC DNA]</scope>
    <source>
        <strain evidence="1 2">DAOM 197198</strain>
    </source>
</reference>
<protein>
    <submittedName>
        <fullName evidence="1">Uncharacterized protein</fullName>
    </submittedName>
</protein>
<gene>
    <name evidence="1" type="ORF">GLOIN_2v1782239</name>
</gene>
<evidence type="ECO:0000313" key="2">
    <source>
        <dbReference type="Proteomes" id="UP000018888"/>
    </source>
</evidence>